<keyword evidence="1" id="KW-0472">Membrane</keyword>
<organism evidence="2 3">
    <name type="scientific">Polycladospora coralii</name>
    <dbReference type="NCBI Taxonomy" id="2771432"/>
    <lineage>
        <taxon>Bacteria</taxon>
        <taxon>Bacillati</taxon>
        <taxon>Bacillota</taxon>
        <taxon>Bacilli</taxon>
        <taxon>Bacillales</taxon>
        <taxon>Thermoactinomycetaceae</taxon>
        <taxon>Polycladospora</taxon>
    </lineage>
</organism>
<reference evidence="2" key="1">
    <citation type="submission" date="2020-09" db="EMBL/GenBank/DDBJ databases">
        <title>A novel bacterium of genus Hazenella, isolated from South China Sea.</title>
        <authorList>
            <person name="Huang H."/>
            <person name="Mo K."/>
            <person name="Hu Y."/>
        </authorList>
    </citation>
    <scope>NUCLEOTIDE SEQUENCE</scope>
    <source>
        <strain evidence="2">IB182357</strain>
    </source>
</reference>
<feature type="transmembrane region" description="Helical" evidence="1">
    <location>
        <begin position="6"/>
        <end position="23"/>
    </location>
</feature>
<protein>
    <submittedName>
        <fullName evidence="2">MprA protease, GlyGly-CTERM protein-sorting domain-containing form</fullName>
    </submittedName>
</protein>
<evidence type="ECO:0000313" key="3">
    <source>
        <dbReference type="Proteomes" id="UP000661691"/>
    </source>
</evidence>
<sequence length="64" mass="7680">MGRQKTITMLAGGLLAMAGIMGIQRRRRRKTIRYQLERAMRGMMPMGMMKNQLRHWMKRIQFVR</sequence>
<accession>A0A926RSE8</accession>
<dbReference type="NCBIfam" id="TIGR03867">
    <property type="entry name" value="MprA_tail"/>
    <property type="match status" value="1"/>
</dbReference>
<evidence type="ECO:0000313" key="2">
    <source>
        <dbReference type="EMBL" id="MBD1371070.1"/>
    </source>
</evidence>
<keyword evidence="1" id="KW-0812">Transmembrane</keyword>
<dbReference type="GO" id="GO:0008233">
    <property type="term" value="F:peptidase activity"/>
    <property type="evidence" value="ECO:0007669"/>
    <property type="project" value="UniProtKB-KW"/>
</dbReference>
<gene>
    <name evidence="2" type="primary">mprA</name>
    <name evidence="2" type="ORF">IC620_01690</name>
</gene>
<keyword evidence="1" id="KW-1133">Transmembrane helix</keyword>
<evidence type="ECO:0000256" key="1">
    <source>
        <dbReference type="SAM" id="Phobius"/>
    </source>
</evidence>
<proteinExistence type="predicted"/>
<dbReference type="RefSeq" id="WP_191139038.1">
    <property type="nucleotide sequence ID" value="NZ_JACXAG020000002.1"/>
</dbReference>
<dbReference type="InterPro" id="IPR021206">
    <property type="entry name" value="MprA_tail"/>
</dbReference>
<dbReference type="EMBL" id="JACXAH010000002">
    <property type="protein sequence ID" value="MBD1371070.1"/>
    <property type="molecule type" value="Genomic_DNA"/>
</dbReference>
<keyword evidence="2" id="KW-0645">Protease</keyword>
<name>A0A926RSE8_9BACL</name>
<dbReference type="Proteomes" id="UP000661691">
    <property type="component" value="Unassembled WGS sequence"/>
</dbReference>
<comment type="caution">
    <text evidence="2">The sequence shown here is derived from an EMBL/GenBank/DDBJ whole genome shotgun (WGS) entry which is preliminary data.</text>
</comment>
<dbReference type="AlphaFoldDB" id="A0A926RSE8"/>
<dbReference type="GO" id="GO:0006508">
    <property type="term" value="P:proteolysis"/>
    <property type="evidence" value="ECO:0007669"/>
    <property type="project" value="UniProtKB-KW"/>
</dbReference>
<keyword evidence="2" id="KW-0378">Hydrolase</keyword>
<keyword evidence="3" id="KW-1185">Reference proteome</keyword>